<evidence type="ECO:0000313" key="4">
    <source>
        <dbReference type="Proteomes" id="UP000515598"/>
    </source>
</evidence>
<feature type="domain" description="Helix-turn-helix" evidence="2">
    <location>
        <begin position="22"/>
        <end position="73"/>
    </location>
</feature>
<feature type="compositionally biased region" description="Polar residues" evidence="1">
    <location>
        <begin position="115"/>
        <end position="124"/>
    </location>
</feature>
<evidence type="ECO:0000259" key="2">
    <source>
        <dbReference type="Pfam" id="PF12728"/>
    </source>
</evidence>
<reference evidence="3 4" key="1">
    <citation type="submission" date="2020-08" db="EMBL/GenBank/DDBJ databases">
        <title>Phenotypic and transcriptomic analysis of seven clinical Stenotrophomonas maltophilia isolates identify a small set of shared and commonly regulated genes involved in biofilm lifestyle.</title>
        <authorList>
            <person name="Alio I."/>
            <person name="Gudzuhn M."/>
            <person name="Streit W."/>
        </authorList>
    </citation>
    <scope>NUCLEOTIDE SEQUENCE [LARGE SCALE GENOMIC DNA]</scope>
    <source>
        <strain evidence="3 4">UHH_SKK55</strain>
    </source>
</reference>
<evidence type="ECO:0000256" key="1">
    <source>
        <dbReference type="SAM" id="MobiDB-lite"/>
    </source>
</evidence>
<feature type="region of interest" description="Disordered" evidence="1">
    <location>
        <begin position="74"/>
        <end position="124"/>
    </location>
</feature>
<dbReference type="EMBL" id="CP060025">
    <property type="protein sequence ID" value="QNG76956.1"/>
    <property type="molecule type" value="Genomic_DNA"/>
</dbReference>
<proteinExistence type="predicted"/>
<dbReference type="RefSeq" id="WP_428999648.1">
    <property type="nucleotide sequence ID" value="NZ_CP040433.1"/>
</dbReference>
<dbReference type="SUPFAM" id="SSF46955">
    <property type="entry name" value="Putative DNA-binding domain"/>
    <property type="match status" value="1"/>
</dbReference>
<organism evidence="3 4">
    <name type="scientific">Stenotrophomonas maltophilia</name>
    <name type="common">Pseudomonas maltophilia</name>
    <name type="synonym">Xanthomonas maltophilia</name>
    <dbReference type="NCBI Taxonomy" id="40324"/>
    <lineage>
        <taxon>Bacteria</taxon>
        <taxon>Pseudomonadati</taxon>
        <taxon>Pseudomonadota</taxon>
        <taxon>Gammaproteobacteria</taxon>
        <taxon>Lysobacterales</taxon>
        <taxon>Lysobacteraceae</taxon>
        <taxon>Stenotrophomonas</taxon>
        <taxon>Stenotrophomonas maltophilia group</taxon>
    </lineage>
</organism>
<dbReference type="InterPro" id="IPR041657">
    <property type="entry name" value="HTH_17"/>
</dbReference>
<dbReference type="Proteomes" id="UP000515598">
    <property type="component" value="Chromosome"/>
</dbReference>
<dbReference type="Pfam" id="PF12728">
    <property type="entry name" value="HTH_17"/>
    <property type="match status" value="1"/>
</dbReference>
<gene>
    <name evidence="3" type="ORF">GPNADHDJ_01139</name>
</gene>
<dbReference type="AlphaFoldDB" id="A0AAX1IAP1"/>
<protein>
    <recommendedName>
        <fullName evidence="2">Helix-turn-helix domain-containing protein</fullName>
    </recommendedName>
</protein>
<name>A0AAX1IAP1_STEMA</name>
<sequence>MRPAPLRPAAAAVAAPVQPQRYLTNDEAAEYLRLSPRTLEKQRVIGGGPKFRKFGRRVMYAVSDLDAWADQRSYEATSDPEYAERHAGDYRDGRGSSARRWPSSCPAHRCRPGSDRSSGNSSICSARCRATAWRRATART</sequence>
<dbReference type="InterPro" id="IPR009061">
    <property type="entry name" value="DNA-bd_dom_put_sf"/>
</dbReference>
<evidence type="ECO:0000313" key="3">
    <source>
        <dbReference type="EMBL" id="QNG76956.1"/>
    </source>
</evidence>
<feature type="compositionally biased region" description="Basic and acidic residues" evidence="1">
    <location>
        <begin position="82"/>
        <end position="94"/>
    </location>
</feature>
<accession>A0AAX1IAP1</accession>